<protein>
    <submittedName>
        <fullName evidence="9">Endospore germination permease</fullName>
    </submittedName>
</protein>
<dbReference type="Proteomes" id="UP001469365">
    <property type="component" value="Unassembled WGS sequence"/>
</dbReference>
<feature type="transmembrane region" description="Helical" evidence="8">
    <location>
        <begin position="215"/>
        <end position="238"/>
    </location>
</feature>
<evidence type="ECO:0000313" key="9">
    <source>
        <dbReference type="EMBL" id="MEK8128146.1"/>
    </source>
</evidence>
<name>A0ABU9DIS5_9BACL</name>
<evidence type="ECO:0000256" key="8">
    <source>
        <dbReference type="SAM" id="Phobius"/>
    </source>
</evidence>
<evidence type="ECO:0000256" key="3">
    <source>
        <dbReference type="ARBA" id="ARBA00022448"/>
    </source>
</evidence>
<comment type="caution">
    <text evidence="9">The sequence shown here is derived from an EMBL/GenBank/DDBJ whole genome shotgun (WGS) entry which is preliminary data.</text>
</comment>
<accession>A0ABU9DIS5</accession>
<proteinExistence type="inferred from homology"/>
<evidence type="ECO:0000256" key="4">
    <source>
        <dbReference type="ARBA" id="ARBA00022544"/>
    </source>
</evidence>
<keyword evidence="4" id="KW-0309">Germination</keyword>
<feature type="transmembrane region" description="Helical" evidence="8">
    <location>
        <begin position="81"/>
        <end position="101"/>
    </location>
</feature>
<dbReference type="Gene3D" id="1.20.1740.10">
    <property type="entry name" value="Amino acid/polyamine transporter I"/>
    <property type="match status" value="1"/>
</dbReference>
<keyword evidence="6 8" id="KW-1133">Transmembrane helix</keyword>
<sequence>MEKPVVLNVRAFAVLVTFFMIGTSILITPSALSFDAKQDAWLACIIGVGMNVAAVFLYVRLGERFPQQTLVQYCETILGKWIGKAVALGFVLFFFLLASLMVGDLGYFLTSQIMQETPMEVLQMMFVLVVVMTVRLGLAVYTRAAVLFFPWTLLLFTILILPLIPKFQWNLLLPFLEYGWSPVMRGSFSFWGLQEMIVMLMFYPYVARKPGRKSAFVTGVVLGGAILVLTTLGSITVLGTTLTTNQLFPAYTLAKNISLGHFFERVEGIMISIWVISIFFKIVLTFHASVHGLVQLLRFKEEKVLVLPLGLGMIVMSLMCYPNTIFIKDYLGRNWAPLSLIFGVVLPLLLLVVSSVTRGLRRGKG</sequence>
<evidence type="ECO:0000256" key="5">
    <source>
        <dbReference type="ARBA" id="ARBA00022692"/>
    </source>
</evidence>
<comment type="subcellular location">
    <subcellularLocation>
        <location evidence="1">Membrane</location>
        <topology evidence="1">Multi-pass membrane protein</topology>
    </subcellularLocation>
</comment>
<evidence type="ECO:0000256" key="1">
    <source>
        <dbReference type="ARBA" id="ARBA00004141"/>
    </source>
</evidence>
<evidence type="ECO:0000256" key="7">
    <source>
        <dbReference type="ARBA" id="ARBA00023136"/>
    </source>
</evidence>
<keyword evidence="7 8" id="KW-0472">Membrane</keyword>
<feature type="transmembrane region" description="Helical" evidence="8">
    <location>
        <begin position="145"/>
        <end position="164"/>
    </location>
</feature>
<keyword evidence="5 8" id="KW-0812">Transmembrane</keyword>
<evidence type="ECO:0000256" key="6">
    <source>
        <dbReference type="ARBA" id="ARBA00022989"/>
    </source>
</evidence>
<comment type="similarity">
    <text evidence="2">Belongs to the amino acid-polyamine-organocation (APC) superfamily. Spore germination protein (SGP) (TC 2.A.3.9) family.</text>
</comment>
<dbReference type="InterPro" id="IPR004761">
    <property type="entry name" value="Spore_GerAB"/>
</dbReference>
<evidence type="ECO:0000256" key="2">
    <source>
        <dbReference type="ARBA" id="ARBA00007998"/>
    </source>
</evidence>
<keyword evidence="10" id="KW-1185">Reference proteome</keyword>
<organism evidence="9 10">
    <name type="scientific">Paenibacillus filicis</name>
    <dbReference type="NCBI Taxonomy" id="669464"/>
    <lineage>
        <taxon>Bacteria</taxon>
        <taxon>Bacillati</taxon>
        <taxon>Bacillota</taxon>
        <taxon>Bacilli</taxon>
        <taxon>Bacillales</taxon>
        <taxon>Paenibacillaceae</taxon>
        <taxon>Paenibacillus</taxon>
    </lineage>
</organism>
<reference evidence="9 10" key="1">
    <citation type="submission" date="2024-04" db="EMBL/GenBank/DDBJ databases">
        <title>draft genome sequnece of Paenibacillus filicis.</title>
        <authorList>
            <person name="Kim D.-U."/>
        </authorList>
    </citation>
    <scope>NUCLEOTIDE SEQUENCE [LARGE SCALE GENOMIC DNA]</scope>
    <source>
        <strain evidence="9 10">KACC14197</strain>
    </source>
</reference>
<evidence type="ECO:0000313" key="10">
    <source>
        <dbReference type="Proteomes" id="UP001469365"/>
    </source>
</evidence>
<dbReference type="Pfam" id="PF03845">
    <property type="entry name" value="Spore_permease"/>
    <property type="match status" value="1"/>
</dbReference>
<dbReference type="EMBL" id="JBBPCC010000005">
    <property type="protein sequence ID" value="MEK8128146.1"/>
    <property type="molecule type" value="Genomic_DNA"/>
</dbReference>
<dbReference type="PANTHER" id="PTHR34975:SF2">
    <property type="entry name" value="SPORE GERMINATION PROTEIN A2"/>
    <property type="match status" value="1"/>
</dbReference>
<dbReference type="RefSeq" id="WP_341415216.1">
    <property type="nucleotide sequence ID" value="NZ_JBBPCC010000005.1"/>
</dbReference>
<keyword evidence="3" id="KW-0813">Transport</keyword>
<feature type="transmembrane region" description="Helical" evidence="8">
    <location>
        <begin position="121"/>
        <end position="138"/>
    </location>
</feature>
<feature type="transmembrane region" description="Helical" evidence="8">
    <location>
        <begin position="40"/>
        <end position="61"/>
    </location>
</feature>
<gene>
    <name evidence="9" type="ORF">WMW72_09550</name>
</gene>
<feature type="transmembrane region" description="Helical" evidence="8">
    <location>
        <begin position="305"/>
        <end position="326"/>
    </location>
</feature>
<dbReference type="NCBIfam" id="TIGR00912">
    <property type="entry name" value="2A0309"/>
    <property type="match status" value="1"/>
</dbReference>
<dbReference type="PANTHER" id="PTHR34975">
    <property type="entry name" value="SPORE GERMINATION PROTEIN A2"/>
    <property type="match status" value="1"/>
</dbReference>
<feature type="transmembrane region" description="Helical" evidence="8">
    <location>
        <begin position="338"/>
        <end position="360"/>
    </location>
</feature>
<feature type="transmembrane region" description="Helical" evidence="8">
    <location>
        <begin position="269"/>
        <end position="293"/>
    </location>
</feature>
<feature type="transmembrane region" description="Helical" evidence="8">
    <location>
        <begin position="184"/>
        <end position="203"/>
    </location>
</feature>
<feature type="transmembrane region" description="Helical" evidence="8">
    <location>
        <begin position="12"/>
        <end position="34"/>
    </location>
</feature>